<dbReference type="InParanoid" id="A0A0D0ABS3"/>
<protein>
    <submittedName>
        <fullName evidence="2">Uncharacterized protein</fullName>
    </submittedName>
</protein>
<dbReference type="OrthoDB" id="10533441at2759"/>
<name>A0A0D0ABS3_9AGAM</name>
<proteinExistence type="predicted"/>
<evidence type="ECO:0000313" key="3">
    <source>
        <dbReference type="Proteomes" id="UP000054485"/>
    </source>
</evidence>
<dbReference type="HOGENOM" id="CLU_2623644_0_0_1"/>
<reference evidence="2 3" key="1">
    <citation type="submission" date="2014-04" db="EMBL/GenBank/DDBJ databases">
        <authorList>
            <consortium name="DOE Joint Genome Institute"/>
            <person name="Kuo A."/>
            <person name="Ruytinx J."/>
            <person name="Rineau F."/>
            <person name="Colpaert J."/>
            <person name="Kohler A."/>
            <person name="Nagy L.G."/>
            <person name="Floudas D."/>
            <person name="Copeland A."/>
            <person name="Barry K.W."/>
            <person name="Cichocki N."/>
            <person name="Veneault-Fourrey C."/>
            <person name="LaButti K."/>
            <person name="Lindquist E.A."/>
            <person name="Lipzen A."/>
            <person name="Lundell T."/>
            <person name="Morin E."/>
            <person name="Murat C."/>
            <person name="Sun H."/>
            <person name="Tunlid A."/>
            <person name="Henrissat B."/>
            <person name="Grigoriev I.V."/>
            <person name="Hibbett D.S."/>
            <person name="Martin F."/>
            <person name="Nordberg H.P."/>
            <person name="Cantor M.N."/>
            <person name="Hua S.X."/>
        </authorList>
    </citation>
    <scope>NUCLEOTIDE SEQUENCE [LARGE SCALE GENOMIC DNA]</scope>
    <source>
        <strain evidence="2 3">UH-Slu-Lm8-n1</strain>
    </source>
</reference>
<evidence type="ECO:0000256" key="1">
    <source>
        <dbReference type="SAM" id="MobiDB-lite"/>
    </source>
</evidence>
<dbReference type="EMBL" id="KN835353">
    <property type="protein sequence ID" value="KIK39221.1"/>
    <property type="molecule type" value="Genomic_DNA"/>
</dbReference>
<sequence length="78" mass="8159">MAIFTFNLFPNPMNSPGAHGAEKRPPGRSHGVVKNPAAAASNELFTDNGAALQALVLVRRMACVQAEVAEGAQVNSIE</sequence>
<dbReference type="AlphaFoldDB" id="A0A0D0ABS3"/>
<evidence type="ECO:0000313" key="2">
    <source>
        <dbReference type="EMBL" id="KIK39221.1"/>
    </source>
</evidence>
<organism evidence="2 3">
    <name type="scientific">Suillus luteus UH-Slu-Lm8-n1</name>
    <dbReference type="NCBI Taxonomy" id="930992"/>
    <lineage>
        <taxon>Eukaryota</taxon>
        <taxon>Fungi</taxon>
        <taxon>Dikarya</taxon>
        <taxon>Basidiomycota</taxon>
        <taxon>Agaricomycotina</taxon>
        <taxon>Agaricomycetes</taxon>
        <taxon>Agaricomycetidae</taxon>
        <taxon>Boletales</taxon>
        <taxon>Suillineae</taxon>
        <taxon>Suillaceae</taxon>
        <taxon>Suillus</taxon>
    </lineage>
</organism>
<dbReference type="Proteomes" id="UP000054485">
    <property type="component" value="Unassembled WGS sequence"/>
</dbReference>
<keyword evidence="3" id="KW-1185">Reference proteome</keyword>
<feature type="region of interest" description="Disordered" evidence="1">
    <location>
        <begin position="11"/>
        <end position="33"/>
    </location>
</feature>
<reference evidence="3" key="2">
    <citation type="submission" date="2015-01" db="EMBL/GenBank/DDBJ databases">
        <title>Evolutionary Origins and Diversification of the Mycorrhizal Mutualists.</title>
        <authorList>
            <consortium name="DOE Joint Genome Institute"/>
            <consortium name="Mycorrhizal Genomics Consortium"/>
            <person name="Kohler A."/>
            <person name="Kuo A."/>
            <person name="Nagy L.G."/>
            <person name="Floudas D."/>
            <person name="Copeland A."/>
            <person name="Barry K.W."/>
            <person name="Cichocki N."/>
            <person name="Veneault-Fourrey C."/>
            <person name="LaButti K."/>
            <person name="Lindquist E.A."/>
            <person name="Lipzen A."/>
            <person name="Lundell T."/>
            <person name="Morin E."/>
            <person name="Murat C."/>
            <person name="Riley R."/>
            <person name="Ohm R."/>
            <person name="Sun H."/>
            <person name="Tunlid A."/>
            <person name="Henrissat B."/>
            <person name="Grigoriev I.V."/>
            <person name="Hibbett D.S."/>
            <person name="Martin F."/>
        </authorList>
    </citation>
    <scope>NUCLEOTIDE SEQUENCE [LARGE SCALE GENOMIC DNA]</scope>
    <source>
        <strain evidence="3">UH-Slu-Lm8-n1</strain>
    </source>
</reference>
<accession>A0A0D0ABS3</accession>
<gene>
    <name evidence="2" type="ORF">CY34DRAFT_14541</name>
</gene>